<protein>
    <submittedName>
        <fullName evidence="2">Uncharacterized protein</fullName>
    </submittedName>
</protein>
<dbReference type="RefSeq" id="WP_009341195.1">
    <property type="nucleotide sequence ID" value="NZ_CCAZ020000002.1"/>
</dbReference>
<evidence type="ECO:0000313" key="3">
    <source>
        <dbReference type="Proteomes" id="UP000035762"/>
    </source>
</evidence>
<dbReference type="EMBL" id="CCAZ020000002">
    <property type="protein sequence ID" value="CEG09806.1"/>
    <property type="molecule type" value="Genomic_DNA"/>
</dbReference>
<keyword evidence="1" id="KW-1133">Transmembrane helix</keyword>
<feature type="transmembrane region" description="Helical" evidence="1">
    <location>
        <begin position="20"/>
        <end position="38"/>
    </location>
</feature>
<evidence type="ECO:0000313" key="2">
    <source>
        <dbReference type="EMBL" id="CEG09806.1"/>
    </source>
</evidence>
<keyword evidence="1" id="KW-0812">Transmembrane</keyword>
<dbReference type="AlphaFoldDB" id="A0A090MR23"/>
<proteinExistence type="predicted"/>
<keyword evidence="3" id="KW-1185">Reference proteome</keyword>
<accession>A0A090MR23</accession>
<evidence type="ECO:0000256" key="1">
    <source>
        <dbReference type="SAM" id="Phobius"/>
    </source>
</evidence>
<dbReference type="STRING" id="1035.BN961_03238"/>
<dbReference type="Proteomes" id="UP000035762">
    <property type="component" value="Unassembled WGS sequence"/>
</dbReference>
<gene>
    <name evidence="2" type="ORF">BN961_03238</name>
</gene>
<sequence>MWALDKKPLRDEAGGAAASPVLVAVALALFLTLVLAMIDLHREMLISAIGSYGLNPLVVGP</sequence>
<comment type="caution">
    <text evidence="2">The sequence shown here is derived from an EMBL/GenBank/DDBJ whole genome shotgun (WGS) entry which is preliminary data.</text>
</comment>
<name>A0A090MR23_AFIFE</name>
<organism evidence="2 3">
    <name type="scientific">Afipia felis</name>
    <name type="common">Cat scratch disease bacillus</name>
    <dbReference type="NCBI Taxonomy" id="1035"/>
    <lineage>
        <taxon>Bacteria</taxon>
        <taxon>Pseudomonadati</taxon>
        <taxon>Pseudomonadota</taxon>
        <taxon>Alphaproteobacteria</taxon>
        <taxon>Hyphomicrobiales</taxon>
        <taxon>Nitrobacteraceae</taxon>
        <taxon>Afipia</taxon>
    </lineage>
</organism>
<keyword evidence="1" id="KW-0472">Membrane</keyword>
<reference evidence="2 3" key="1">
    <citation type="journal article" date="2014" name="Genome Announc.">
        <title>Genome Sequence of Afipia felis Strain 76713, Isolated in Hospital Water Using an Amoeba Co-Culture Procedure.</title>
        <authorList>
            <person name="Benamar S."/>
            <person name="La Scola B."/>
            <person name="Croce O."/>
        </authorList>
    </citation>
    <scope>NUCLEOTIDE SEQUENCE [LARGE SCALE GENOMIC DNA]</scope>
    <source>
        <strain evidence="2 3">76713</strain>
    </source>
</reference>